<proteinExistence type="predicted"/>
<organism evidence="1 2">
    <name type="scientific">Chryseobacterium turcicum</name>
    <dbReference type="NCBI Taxonomy" id="2898076"/>
    <lineage>
        <taxon>Bacteria</taxon>
        <taxon>Pseudomonadati</taxon>
        <taxon>Bacteroidota</taxon>
        <taxon>Flavobacteriia</taxon>
        <taxon>Flavobacteriales</taxon>
        <taxon>Weeksellaceae</taxon>
        <taxon>Chryseobacterium group</taxon>
        <taxon>Chryseobacterium</taxon>
    </lineage>
</organism>
<evidence type="ECO:0000313" key="1">
    <source>
        <dbReference type="EMBL" id="MCD1115889.1"/>
    </source>
</evidence>
<protein>
    <submittedName>
        <fullName evidence="1">Uncharacterized protein</fullName>
    </submittedName>
</protein>
<name>A0A9Q3YUF1_9FLAO</name>
<gene>
    <name evidence="1" type="ORF">LO744_03280</name>
</gene>
<comment type="caution">
    <text evidence="1">The sequence shown here is derived from an EMBL/GenBank/DDBJ whole genome shotgun (WGS) entry which is preliminary data.</text>
</comment>
<dbReference type="EMBL" id="JAJNAY010000001">
    <property type="protein sequence ID" value="MCD1115889.1"/>
    <property type="molecule type" value="Genomic_DNA"/>
</dbReference>
<reference evidence="1" key="1">
    <citation type="submission" date="2021-11" db="EMBL/GenBank/DDBJ databases">
        <title>Description of novel Chryseobacterium species.</title>
        <authorList>
            <person name="Saticioglu I.B."/>
            <person name="Ay H."/>
            <person name="Altun S."/>
            <person name="Duman M."/>
        </authorList>
    </citation>
    <scope>NUCLEOTIDE SEQUENCE</scope>
    <source>
        <strain evidence="1">C-17</strain>
    </source>
</reference>
<dbReference type="AlphaFoldDB" id="A0A9Q3YUF1"/>
<dbReference type="RefSeq" id="WP_230667161.1">
    <property type="nucleotide sequence ID" value="NZ_JAJNAY010000001.1"/>
</dbReference>
<keyword evidence="2" id="KW-1185">Reference proteome</keyword>
<accession>A0A9Q3YUF1</accession>
<sequence>MSIYHLSKDKFTSDEGVQRTIEDSEGLTVNGNLFLNYKINESNGFQLGIGAPFLVRDVRPDGLTRRFVANLEYGFTF</sequence>
<evidence type="ECO:0000313" key="2">
    <source>
        <dbReference type="Proteomes" id="UP001108025"/>
    </source>
</evidence>
<dbReference type="Proteomes" id="UP001108025">
    <property type="component" value="Unassembled WGS sequence"/>
</dbReference>